<reference evidence="2" key="1">
    <citation type="submission" date="2019-12" db="EMBL/GenBank/DDBJ databases">
        <title>Genome sequencing and annotation of Brassica cretica.</title>
        <authorList>
            <person name="Studholme D.J."/>
            <person name="Sarris P."/>
        </authorList>
    </citation>
    <scope>NUCLEOTIDE SEQUENCE</scope>
    <source>
        <strain evidence="2">PFS-109/04</strain>
        <tissue evidence="2">Leaf</tissue>
    </source>
</reference>
<gene>
    <name evidence="2" type="ORF">F2Q69_00034383</name>
</gene>
<comment type="caution">
    <text evidence="2">The sequence shown here is derived from an EMBL/GenBank/DDBJ whole genome shotgun (WGS) entry which is preliminary data.</text>
</comment>
<name>A0A8S9SM28_BRACR</name>
<feature type="compositionally biased region" description="Polar residues" evidence="1">
    <location>
        <begin position="35"/>
        <end position="48"/>
    </location>
</feature>
<dbReference type="AlphaFoldDB" id="A0A8S9SM28"/>
<proteinExistence type="predicted"/>
<sequence>MTIHELFNPEPLLCSDSKLPRKLSTQTTIEEENTRTGPTVTLTEPSRASQRRSKVGGCKLRQMRSREY</sequence>
<organism evidence="2 3">
    <name type="scientific">Brassica cretica</name>
    <name type="common">Mustard</name>
    <dbReference type="NCBI Taxonomy" id="69181"/>
    <lineage>
        <taxon>Eukaryota</taxon>
        <taxon>Viridiplantae</taxon>
        <taxon>Streptophyta</taxon>
        <taxon>Embryophyta</taxon>
        <taxon>Tracheophyta</taxon>
        <taxon>Spermatophyta</taxon>
        <taxon>Magnoliopsida</taxon>
        <taxon>eudicotyledons</taxon>
        <taxon>Gunneridae</taxon>
        <taxon>Pentapetalae</taxon>
        <taxon>rosids</taxon>
        <taxon>malvids</taxon>
        <taxon>Brassicales</taxon>
        <taxon>Brassicaceae</taxon>
        <taxon>Brassiceae</taxon>
        <taxon>Brassica</taxon>
    </lineage>
</organism>
<evidence type="ECO:0000313" key="2">
    <source>
        <dbReference type="EMBL" id="KAF3603022.1"/>
    </source>
</evidence>
<dbReference type="EMBL" id="QGKX02000004">
    <property type="protein sequence ID" value="KAF3603022.1"/>
    <property type="molecule type" value="Genomic_DNA"/>
</dbReference>
<dbReference type="Proteomes" id="UP000712600">
    <property type="component" value="Unassembled WGS sequence"/>
</dbReference>
<evidence type="ECO:0000256" key="1">
    <source>
        <dbReference type="SAM" id="MobiDB-lite"/>
    </source>
</evidence>
<evidence type="ECO:0000313" key="3">
    <source>
        <dbReference type="Proteomes" id="UP000712600"/>
    </source>
</evidence>
<protein>
    <submittedName>
        <fullName evidence="2">Uncharacterized protein</fullName>
    </submittedName>
</protein>
<feature type="region of interest" description="Disordered" evidence="1">
    <location>
        <begin position="25"/>
        <end position="68"/>
    </location>
</feature>
<accession>A0A8S9SM28</accession>